<feature type="region of interest" description="Disordered" evidence="1">
    <location>
        <begin position="163"/>
        <end position="191"/>
    </location>
</feature>
<dbReference type="Proteomes" id="UP001206925">
    <property type="component" value="Unassembled WGS sequence"/>
</dbReference>
<accession>A0AAD5DCI6</accession>
<dbReference type="GO" id="GO:0005783">
    <property type="term" value="C:endoplasmic reticulum"/>
    <property type="evidence" value="ECO:0007669"/>
    <property type="project" value="TreeGrafter"/>
</dbReference>
<dbReference type="EMBL" id="JAMZMK010000518">
    <property type="protein sequence ID" value="KAI7756216.1"/>
    <property type="molecule type" value="Genomic_DNA"/>
</dbReference>
<dbReference type="PANTHER" id="PTHR11014">
    <property type="entry name" value="PEPTIDASE M20 FAMILY MEMBER"/>
    <property type="match status" value="1"/>
</dbReference>
<dbReference type="GO" id="GO:0009850">
    <property type="term" value="P:auxin metabolic process"/>
    <property type="evidence" value="ECO:0007669"/>
    <property type="project" value="TreeGrafter"/>
</dbReference>
<reference evidence="2" key="1">
    <citation type="submission" date="2022-06" db="EMBL/GenBank/DDBJ databases">
        <title>Uncovering the hologenomic basis of an extraordinary plant invasion.</title>
        <authorList>
            <person name="Bieker V.C."/>
            <person name="Martin M.D."/>
            <person name="Gilbert T."/>
            <person name="Hodgins K."/>
            <person name="Battlay P."/>
            <person name="Petersen B."/>
            <person name="Wilson J."/>
        </authorList>
    </citation>
    <scope>NUCLEOTIDE SEQUENCE</scope>
    <source>
        <strain evidence="2">AA19_3_7</strain>
        <tissue evidence="2">Leaf</tissue>
    </source>
</reference>
<comment type="caution">
    <text evidence="2">The sequence shown here is derived from an EMBL/GenBank/DDBJ whole genome shotgun (WGS) entry which is preliminary data.</text>
</comment>
<dbReference type="Gene3D" id="3.40.630.10">
    <property type="entry name" value="Zn peptidases"/>
    <property type="match status" value="1"/>
</dbReference>
<dbReference type="SUPFAM" id="SSF53187">
    <property type="entry name" value="Zn-dependent exopeptidases"/>
    <property type="match status" value="1"/>
</dbReference>
<dbReference type="PANTHER" id="PTHR11014:SF55">
    <property type="entry name" value="IAA-AMINO ACID HYDROLASE ILR1-LIKE 4"/>
    <property type="match status" value="1"/>
</dbReference>
<evidence type="ECO:0000313" key="3">
    <source>
        <dbReference type="Proteomes" id="UP001206925"/>
    </source>
</evidence>
<feature type="compositionally biased region" description="Low complexity" evidence="1">
    <location>
        <begin position="175"/>
        <end position="191"/>
    </location>
</feature>
<keyword evidence="3" id="KW-1185">Reference proteome</keyword>
<dbReference type="GO" id="GO:0010179">
    <property type="term" value="F:IAA-Ala conjugate hydrolase activity"/>
    <property type="evidence" value="ECO:0007669"/>
    <property type="project" value="TreeGrafter"/>
</dbReference>
<proteinExistence type="predicted"/>
<feature type="non-terminal residue" evidence="2">
    <location>
        <position position="1"/>
    </location>
</feature>
<sequence length="424" mass="48109">MKIRNDIRMVRQARRLVSKEVNHKFFVGRTKPKTRWKIYGIVAHDKENVLDTKLTQETLDYRLRERRQRDKEMKNNIRTSTPKKGIDNIFIYKVTYGSTTKFKTPKKCIKPYNVEKTSFSLVVSPVGSLTPLIQLALRLSWAKYKLFFLPHYRLHQHLFLQPQTTPASPPPSPLSFPQSPSAASSPSPSTPNTIPPLNCFTGFLMMRFLIGWWRSEGRYMRTLNWVRENLRHVGEELDKLGIGYKYPVAVTGVVGFIGSGQPSFVAIRADMDALPMQGFDFLCYGLEVISDNGADMDALPMQIRMLRQLGYCYKGLGLLLGCGIISNPLSSPAKSYFKCCSTTGATVTIFSIQQNGSIWVEVELETISRIGKGSRKFHCNSDLALNKMGQFGFKLNWKPFQGLKGRQKAQENSIATQEAVLEMK</sequence>
<evidence type="ECO:0000256" key="1">
    <source>
        <dbReference type="SAM" id="MobiDB-lite"/>
    </source>
</evidence>
<gene>
    <name evidence="2" type="ORF">M8C21_020626</name>
</gene>
<dbReference type="InterPro" id="IPR017439">
    <property type="entry name" value="Amidohydrolase"/>
</dbReference>
<protein>
    <submittedName>
        <fullName evidence="2">Uncharacterized protein</fullName>
    </submittedName>
</protein>
<name>A0AAD5DCI6_AMBAR</name>
<dbReference type="AlphaFoldDB" id="A0AAD5DCI6"/>
<organism evidence="2 3">
    <name type="scientific">Ambrosia artemisiifolia</name>
    <name type="common">Common ragweed</name>
    <dbReference type="NCBI Taxonomy" id="4212"/>
    <lineage>
        <taxon>Eukaryota</taxon>
        <taxon>Viridiplantae</taxon>
        <taxon>Streptophyta</taxon>
        <taxon>Embryophyta</taxon>
        <taxon>Tracheophyta</taxon>
        <taxon>Spermatophyta</taxon>
        <taxon>Magnoliopsida</taxon>
        <taxon>eudicotyledons</taxon>
        <taxon>Gunneridae</taxon>
        <taxon>Pentapetalae</taxon>
        <taxon>asterids</taxon>
        <taxon>campanulids</taxon>
        <taxon>Asterales</taxon>
        <taxon>Asteraceae</taxon>
        <taxon>Asteroideae</taxon>
        <taxon>Heliantheae alliance</taxon>
        <taxon>Heliantheae</taxon>
        <taxon>Ambrosia</taxon>
    </lineage>
</organism>
<evidence type="ECO:0000313" key="2">
    <source>
        <dbReference type="EMBL" id="KAI7756216.1"/>
    </source>
</evidence>